<dbReference type="PANTHER" id="PTHR30461">
    <property type="entry name" value="DNA-INVERTASE FROM LAMBDOID PROPHAGE"/>
    <property type="match status" value="1"/>
</dbReference>
<name>A0A9D1FPM6_9FIRM</name>
<dbReference type="InterPro" id="IPR011109">
    <property type="entry name" value="DNA_bind_recombinase_dom"/>
</dbReference>
<gene>
    <name evidence="4" type="ORF">IAB51_10770</name>
</gene>
<reference evidence="4" key="1">
    <citation type="submission" date="2020-10" db="EMBL/GenBank/DDBJ databases">
        <authorList>
            <person name="Gilroy R."/>
        </authorList>
    </citation>
    <scope>NUCLEOTIDE SEQUENCE</scope>
    <source>
        <strain evidence="4">CHK199-13235</strain>
    </source>
</reference>
<dbReference type="InterPro" id="IPR050639">
    <property type="entry name" value="SSR_resolvase"/>
</dbReference>
<dbReference type="Proteomes" id="UP000824002">
    <property type="component" value="Unassembled WGS sequence"/>
</dbReference>
<dbReference type="InterPro" id="IPR025827">
    <property type="entry name" value="Zn_ribbon_recom_dom"/>
</dbReference>
<dbReference type="SMART" id="SM00857">
    <property type="entry name" value="Resolvase"/>
    <property type="match status" value="1"/>
</dbReference>
<dbReference type="GO" id="GO:0000150">
    <property type="term" value="F:DNA strand exchange activity"/>
    <property type="evidence" value="ECO:0007669"/>
    <property type="project" value="InterPro"/>
</dbReference>
<dbReference type="Pfam" id="PF13408">
    <property type="entry name" value="Zn_ribbon_recom"/>
    <property type="match status" value="1"/>
</dbReference>
<accession>A0A9D1FPM6</accession>
<dbReference type="Gene3D" id="3.90.1750.20">
    <property type="entry name" value="Putative Large Serine Recombinase, Chain B, Domain 2"/>
    <property type="match status" value="1"/>
</dbReference>
<evidence type="ECO:0000313" key="4">
    <source>
        <dbReference type="EMBL" id="HIS77268.1"/>
    </source>
</evidence>
<dbReference type="PANTHER" id="PTHR30461:SF23">
    <property type="entry name" value="DNA RECOMBINASE-RELATED"/>
    <property type="match status" value="1"/>
</dbReference>
<reference evidence="4" key="2">
    <citation type="journal article" date="2021" name="PeerJ">
        <title>Extensive microbial diversity within the chicken gut microbiome revealed by metagenomics and culture.</title>
        <authorList>
            <person name="Gilroy R."/>
            <person name="Ravi A."/>
            <person name="Getino M."/>
            <person name="Pursley I."/>
            <person name="Horton D.L."/>
            <person name="Alikhan N.F."/>
            <person name="Baker D."/>
            <person name="Gharbi K."/>
            <person name="Hall N."/>
            <person name="Watson M."/>
            <person name="Adriaenssens E.M."/>
            <person name="Foster-Nyarko E."/>
            <person name="Jarju S."/>
            <person name="Secka A."/>
            <person name="Antonio M."/>
            <person name="Oren A."/>
            <person name="Chaudhuri R.R."/>
            <person name="La Ragione R."/>
            <person name="Hildebrand F."/>
            <person name="Pallen M.J."/>
        </authorList>
    </citation>
    <scope>NUCLEOTIDE SEQUENCE</scope>
    <source>
        <strain evidence="4">CHK199-13235</strain>
    </source>
</reference>
<evidence type="ECO:0000256" key="1">
    <source>
        <dbReference type="SAM" id="MobiDB-lite"/>
    </source>
</evidence>
<feature type="domain" description="Recombinase" evidence="3">
    <location>
        <begin position="184"/>
        <end position="327"/>
    </location>
</feature>
<evidence type="ECO:0000259" key="2">
    <source>
        <dbReference type="PROSITE" id="PS51736"/>
    </source>
</evidence>
<comment type="caution">
    <text evidence="4">The sequence shown here is derived from an EMBL/GenBank/DDBJ whole genome shotgun (WGS) entry which is preliminary data.</text>
</comment>
<dbReference type="InterPro" id="IPR036162">
    <property type="entry name" value="Resolvase-like_N_sf"/>
</dbReference>
<dbReference type="Pfam" id="PF00239">
    <property type="entry name" value="Resolvase"/>
    <property type="match status" value="1"/>
</dbReference>
<organism evidence="4 5">
    <name type="scientific">Candidatus Merdivicinus excrementipullorum</name>
    <dbReference type="NCBI Taxonomy" id="2840867"/>
    <lineage>
        <taxon>Bacteria</taxon>
        <taxon>Bacillati</taxon>
        <taxon>Bacillota</taxon>
        <taxon>Clostridia</taxon>
        <taxon>Eubacteriales</taxon>
        <taxon>Oscillospiraceae</taxon>
        <taxon>Oscillospiraceae incertae sedis</taxon>
        <taxon>Candidatus Merdivicinus</taxon>
    </lineage>
</organism>
<dbReference type="PROSITE" id="PS51736">
    <property type="entry name" value="RECOMBINASES_3"/>
    <property type="match status" value="1"/>
</dbReference>
<dbReference type="GO" id="GO:0003677">
    <property type="term" value="F:DNA binding"/>
    <property type="evidence" value="ECO:0007669"/>
    <property type="project" value="InterPro"/>
</dbReference>
<dbReference type="Gene3D" id="3.40.50.1390">
    <property type="entry name" value="Resolvase, N-terminal catalytic domain"/>
    <property type="match status" value="1"/>
</dbReference>
<dbReference type="PROSITE" id="PS51737">
    <property type="entry name" value="RECOMBINASE_DNA_BIND"/>
    <property type="match status" value="1"/>
</dbReference>
<dbReference type="InterPro" id="IPR038109">
    <property type="entry name" value="DNA_bind_recomb_sf"/>
</dbReference>
<proteinExistence type="predicted"/>
<protein>
    <submittedName>
        <fullName evidence="4">Recombinase family protein</fullName>
    </submittedName>
</protein>
<dbReference type="SUPFAM" id="SSF53041">
    <property type="entry name" value="Resolvase-like"/>
    <property type="match status" value="1"/>
</dbReference>
<feature type="domain" description="Resolvase/invertase-type recombinase catalytic" evidence="2">
    <location>
        <begin position="26"/>
        <end position="176"/>
    </location>
</feature>
<dbReference type="EMBL" id="DVJP01000072">
    <property type="protein sequence ID" value="HIS77268.1"/>
    <property type="molecule type" value="Genomic_DNA"/>
</dbReference>
<dbReference type="InterPro" id="IPR006119">
    <property type="entry name" value="Resolv_N"/>
</dbReference>
<sequence>MARKSRKSQEQVVSQASVPSQKSQYRAGLYARISVENERKREADSIGTQIQLLKDFVEEQKDIQVFDLYVDDDITGTDFSRPEFSRMMNDARDGKINCIIVKDLSRFGRNLLETGEYIEMVFPFLGLRFISILDRFDSLNKQVDIGIQVKNMINELYAKDTSKKICSVMRSIQKQGKFAGGRAPYGYNLHPDDKHLLIADPETAPIVRKIFEMYAQGETLHGIATTLTLQGVHSPGRRLYDIGVATTDKFKNSKWYVPTLRRILSDPIYLGWMVGGRYASNYFETGEKGCKPVPREQWIITKGTHEAIITEKLFYAAQDLLNQNKEQRNLVMNTNSQSRKQSLFQSKLRCGECGKSMYLRRRKNGEQENWWYFCALHEHYGSDYCKKKAIKKEELETLVLNLIKKQMALFLDAKTLITKLNKTSGSKTKYQIFQEQIKSNQKQMERYIQLKASLYSDFAEGIISEEDYLSMGQEYAQKADEIRIFLSELEKDAKKYAPQYIGGEHWTQMVEQFIHQDVLDENMVNAFIKKITLHHDGQTEIEFNFRDEIEEVLLWASIRQKEAERYAG</sequence>
<feature type="compositionally biased region" description="Polar residues" evidence="1">
    <location>
        <begin position="10"/>
        <end position="24"/>
    </location>
</feature>
<dbReference type="AlphaFoldDB" id="A0A9D1FPM6"/>
<evidence type="ECO:0000313" key="5">
    <source>
        <dbReference type="Proteomes" id="UP000824002"/>
    </source>
</evidence>
<evidence type="ECO:0000259" key="3">
    <source>
        <dbReference type="PROSITE" id="PS51737"/>
    </source>
</evidence>
<dbReference type="Pfam" id="PF07508">
    <property type="entry name" value="Recombinase"/>
    <property type="match status" value="1"/>
</dbReference>
<feature type="region of interest" description="Disordered" evidence="1">
    <location>
        <begin position="1"/>
        <end position="25"/>
    </location>
</feature>